<dbReference type="GO" id="GO:0006040">
    <property type="term" value="P:amino sugar metabolic process"/>
    <property type="evidence" value="ECO:0007669"/>
    <property type="project" value="InterPro"/>
</dbReference>
<dbReference type="OrthoDB" id="9763949at2"/>
<dbReference type="NCBIfam" id="NF007139">
    <property type="entry name" value="PRK09585.1-3"/>
    <property type="match status" value="1"/>
</dbReference>
<dbReference type="PANTHER" id="PTHR30605:SF0">
    <property type="entry name" value="ANHYDRO-N-ACETYLMURAMIC ACID KINASE"/>
    <property type="match status" value="1"/>
</dbReference>
<comment type="function">
    <text evidence="1">Catalyzes the specific phosphorylation of 1,6-anhydro-N-acetylmuramic acid (anhMurNAc) with the simultaneous cleavage of the 1,6-anhydro ring, generating MurNAc-6-P. Is required for the utilization of anhMurNAc either imported from the medium or derived from its own cell wall murein, and thus plays a role in cell wall recycling.</text>
</comment>
<comment type="similarity">
    <text evidence="1">Belongs to the anhydro-N-acetylmuramic acid kinase family.</text>
</comment>
<comment type="pathway">
    <text evidence="1">Amino-sugar metabolism; 1,6-anhydro-N-acetylmuramate degradation.</text>
</comment>
<keyword evidence="1" id="KW-0119">Carbohydrate metabolism</keyword>
<dbReference type="Pfam" id="PF03702">
    <property type="entry name" value="AnmK"/>
    <property type="match status" value="1"/>
</dbReference>
<dbReference type="GO" id="GO:0016773">
    <property type="term" value="F:phosphotransferase activity, alcohol group as acceptor"/>
    <property type="evidence" value="ECO:0007669"/>
    <property type="project" value="UniProtKB-UniRule"/>
</dbReference>
<name>A0A244CN19_PSEDV</name>
<dbReference type="SUPFAM" id="SSF53067">
    <property type="entry name" value="Actin-like ATPase domain"/>
    <property type="match status" value="1"/>
</dbReference>
<evidence type="ECO:0000313" key="3">
    <source>
        <dbReference type="Proteomes" id="UP000194841"/>
    </source>
</evidence>
<reference evidence="2 3" key="1">
    <citation type="submission" date="2017-02" db="EMBL/GenBank/DDBJ databases">
        <title>Pseudoalteromonas ulvae TC14 Genome.</title>
        <authorList>
            <person name="Molmeret M."/>
        </authorList>
    </citation>
    <scope>NUCLEOTIDE SEQUENCE [LARGE SCALE GENOMIC DNA]</scope>
    <source>
        <strain evidence="2">TC14</strain>
    </source>
</reference>
<keyword evidence="1" id="KW-0067">ATP-binding</keyword>
<dbReference type="GO" id="GO:0097175">
    <property type="term" value="P:1,6-anhydro-N-acetyl-beta-muramic acid catabolic process"/>
    <property type="evidence" value="ECO:0007669"/>
    <property type="project" value="UniProtKB-UniRule"/>
</dbReference>
<dbReference type="Gene3D" id="3.30.420.40">
    <property type="match status" value="2"/>
</dbReference>
<keyword evidence="1 2" id="KW-0418">Kinase</keyword>
<dbReference type="GO" id="GO:0016301">
    <property type="term" value="F:kinase activity"/>
    <property type="evidence" value="ECO:0007669"/>
    <property type="project" value="UniProtKB-KW"/>
</dbReference>
<comment type="caution">
    <text evidence="2">The sequence shown here is derived from an EMBL/GenBank/DDBJ whole genome shotgun (WGS) entry which is preliminary data.</text>
</comment>
<dbReference type="InterPro" id="IPR005338">
    <property type="entry name" value="Anhydro_N_Ac-Mur_kinase"/>
</dbReference>
<dbReference type="EC" id="2.7.1.170" evidence="1"/>
<evidence type="ECO:0000313" key="2">
    <source>
        <dbReference type="EMBL" id="OUL56992.1"/>
    </source>
</evidence>
<dbReference type="GO" id="GO:0009254">
    <property type="term" value="P:peptidoglycan turnover"/>
    <property type="evidence" value="ECO:0007669"/>
    <property type="project" value="UniProtKB-UniRule"/>
</dbReference>
<dbReference type="EMBL" id="MWPV01000005">
    <property type="protein sequence ID" value="OUL56992.1"/>
    <property type="molecule type" value="Genomic_DNA"/>
</dbReference>
<feature type="binding site" evidence="1">
    <location>
        <begin position="3"/>
        <end position="10"/>
    </location>
    <ligand>
        <name>ATP</name>
        <dbReference type="ChEBI" id="CHEBI:30616"/>
    </ligand>
</feature>
<dbReference type="AlphaFoldDB" id="A0A244CN19"/>
<keyword evidence="1" id="KW-0547">Nucleotide-binding</keyword>
<evidence type="ECO:0000256" key="1">
    <source>
        <dbReference type="HAMAP-Rule" id="MF_01270"/>
    </source>
</evidence>
<keyword evidence="1" id="KW-0808">Transferase</keyword>
<sequence>MSGTSLDGIDVALVDFRDQTISLIAASETPFEPELRSQLLHLCQNPTVELKQLGALSVKLSLAYAQAVNQLLDHTHLEPSDIQAIGCHGQTIFHQPEGAWPFSMQLINSSVLASQCRITTVSDFRSMDIALGGQGAPLVPPFHQQLCAHLIAKHPSLVLLNIGGIANVSILKPAPLRGFDTGPGNVLMDSYLQQQNGSLFDDGGSVAASGAVNSRLLARFLSDDYFAITGPKSTGREYFNLQWLNQILSHFDPLPLEDVLATLSLFVAKSIAATLQALPAGQLLVCGGGAKNTHLLQNLAQQLPKWHVDITNQHGIDADSMEAMAFAWLAKQCLERNTANDPHVTGAKQAEILGQITQVHNHHPTPKTGATQ</sequence>
<comment type="catalytic activity">
    <reaction evidence="1">
        <text>1,6-anhydro-N-acetyl-beta-muramate + ATP + H2O = N-acetyl-D-muramate 6-phosphate + ADP + H(+)</text>
        <dbReference type="Rhea" id="RHEA:24952"/>
        <dbReference type="ChEBI" id="CHEBI:15377"/>
        <dbReference type="ChEBI" id="CHEBI:15378"/>
        <dbReference type="ChEBI" id="CHEBI:30616"/>
        <dbReference type="ChEBI" id="CHEBI:58690"/>
        <dbReference type="ChEBI" id="CHEBI:58722"/>
        <dbReference type="ChEBI" id="CHEBI:456216"/>
        <dbReference type="EC" id="2.7.1.170"/>
    </reaction>
</comment>
<dbReference type="UniPathway" id="UPA00544"/>
<dbReference type="UniPathway" id="UPA00343"/>
<comment type="pathway">
    <text evidence="1">Cell wall biogenesis; peptidoglycan recycling.</text>
</comment>
<dbReference type="HAMAP" id="MF_01270">
    <property type="entry name" value="AnhMurNAc_kinase"/>
    <property type="match status" value="1"/>
</dbReference>
<gene>
    <name evidence="1" type="primary">anmK</name>
    <name evidence="2" type="ORF">B1199_16645</name>
</gene>
<organism evidence="2 3">
    <name type="scientific">Pseudoalteromonas ulvae</name>
    <dbReference type="NCBI Taxonomy" id="107327"/>
    <lineage>
        <taxon>Bacteria</taxon>
        <taxon>Pseudomonadati</taxon>
        <taxon>Pseudomonadota</taxon>
        <taxon>Gammaproteobacteria</taxon>
        <taxon>Alteromonadales</taxon>
        <taxon>Pseudoalteromonadaceae</taxon>
        <taxon>Pseudoalteromonas</taxon>
    </lineage>
</organism>
<dbReference type="PANTHER" id="PTHR30605">
    <property type="entry name" value="ANHYDRO-N-ACETYLMURAMIC ACID KINASE"/>
    <property type="match status" value="1"/>
</dbReference>
<dbReference type="CDD" id="cd24050">
    <property type="entry name" value="ASKHA_NBD_ANMK"/>
    <property type="match status" value="1"/>
</dbReference>
<accession>A0A244CN19</accession>
<keyword evidence="3" id="KW-1185">Reference proteome</keyword>
<protein>
    <recommendedName>
        <fullName evidence="1">Anhydro-N-acetylmuramic acid kinase</fullName>
        <ecNumber evidence="1">2.7.1.170</ecNumber>
    </recommendedName>
    <alternativeName>
        <fullName evidence="1">AnhMurNAc kinase</fullName>
    </alternativeName>
</protein>
<dbReference type="InterPro" id="IPR043129">
    <property type="entry name" value="ATPase_NBD"/>
</dbReference>
<proteinExistence type="inferred from homology"/>
<dbReference type="GO" id="GO:0005524">
    <property type="term" value="F:ATP binding"/>
    <property type="evidence" value="ECO:0007669"/>
    <property type="project" value="UniProtKB-UniRule"/>
</dbReference>
<dbReference type="Proteomes" id="UP000194841">
    <property type="component" value="Unassembled WGS sequence"/>
</dbReference>